<comment type="caution">
    <text evidence="3">The sequence shown here is derived from an EMBL/GenBank/DDBJ whole genome shotgun (WGS) entry which is preliminary data.</text>
</comment>
<dbReference type="Proteomes" id="UP000052020">
    <property type="component" value="Unassembled WGS sequence"/>
</dbReference>
<dbReference type="Pfam" id="PF00149">
    <property type="entry name" value="Metallophos"/>
    <property type="match status" value="1"/>
</dbReference>
<dbReference type="GO" id="GO:0046872">
    <property type="term" value="F:metal ion binding"/>
    <property type="evidence" value="ECO:0007669"/>
    <property type="project" value="InterPro"/>
</dbReference>
<dbReference type="AlphaFoldDB" id="A0A0S7XML0"/>
<dbReference type="GO" id="GO:0003993">
    <property type="term" value="F:acid phosphatase activity"/>
    <property type="evidence" value="ECO:0007669"/>
    <property type="project" value="InterPro"/>
</dbReference>
<evidence type="ECO:0000259" key="2">
    <source>
        <dbReference type="Pfam" id="PF00149"/>
    </source>
</evidence>
<feature type="domain" description="Calcineurin-like phosphoesterase" evidence="2">
    <location>
        <begin position="120"/>
        <end position="298"/>
    </location>
</feature>
<evidence type="ECO:0000313" key="3">
    <source>
        <dbReference type="EMBL" id="KPJ63337.1"/>
    </source>
</evidence>
<evidence type="ECO:0000256" key="1">
    <source>
        <dbReference type="ARBA" id="ARBA00022729"/>
    </source>
</evidence>
<dbReference type="InterPro" id="IPR029052">
    <property type="entry name" value="Metallo-depent_PP-like"/>
</dbReference>
<accession>A0A0S7XML0</accession>
<reference evidence="3 4" key="1">
    <citation type="journal article" date="2015" name="Microbiome">
        <title>Genomic resolution of linkages in carbon, nitrogen, and sulfur cycling among widespread estuary sediment bacteria.</title>
        <authorList>
            <person name="Baker B.J."/>
            <person name="Lazar C.S."/>
            <person name="Teske A.P."/>
            <person name="Dick G.J."/>
        </authorList>
    </citation>
    <scope>NUCLEOTIDE SEQUENCE [LARGE SCALE GENOMIC DNA]</scope>
    <source>
        <strain evidence="3">DG_56</strain>
    </source>
</reference>
<gene>
    <name evidence="3" type="ORF">AMK68_04010</name>
</gene>
<keyword evidence="1" id="KW-0732">Signal</keyword>
<dbReference type="PANTHER" id="PTHR22953">
    <property type="entry name" value="ACID PHOSPHATASE RELATED"/>
    <property type="match status" value="1"/>
</dbReference>
<evidence type="ECO:0000313" key="4">
    <source>
        <dbReference type="Proteomes" id="UP000052020"/>
    </source>
</evidence>
<dbReference type="SUPFAM" id="SSF49363">
    <property type="entry name" value="Purple acid phosphatase, N-terminal domain"/>
    <property type="match status" value="1"/>
</dbReference>
<proteinExistence type="predicted"/>
<dbReference type="InterPro" id="IPR039331">
    <property type="entry name" value="PAPs-like"/>
</dbReference>
<dbReference type="PANTHER" id="PTHR22953:SF153">
    <property type="entry name" value="PURPLE ACID PHOSPHATASE"/>
    <property type="match status" value="1"/>
</dbReference>
<dbReference type="Gene3D" id="3.60.21.10">
    <property type="match status" value="1"/>
</dbReference>
<dbReference type="InterPro" id="IPR008963">
    <property type="entry name" value="Purple_acid_Pase-like_N"/>
</dbReference>
<name>A0A0S7XML0_9BACT</name>
<protein>
    <recommendedName>
        <fullName evidence="2">Calcineurin-like phosphoesterase domain-containing protein</fullName>
    </recommendedName>
</protein>
<organism evidence="3 4">
    <name type="scientific">candidate division KD3-62 bacterium DG_56</name>
    <dbReference type="NCBI Taxonomy" id="1704032"/>
    <lineage>
        <taxon>Bacteria</taxon>
        <taxon>candidate division KD3-62</taxon>
    </lineage>
</organism>
<dbReference type="InterPro" id="IPR004843">
    <property type="entry name" value="Calcineurin-like_PHP"/>
</dbReference>
<dbReference type="EMBL" id="LIZY01000087">
    <property type="protein sequence ID" value="KPJ63337.1"/>
    <property type="molecule type" value="Genomic_DNA"/>
</dbReference>
<dbReference type="Gene3D" id="2.60.40.380">
    <property type="entry name" value="Purple acid phosphatase-like, N-terminal"/>
    <property type="match status" value="1"/>
</dbReference>
<dbReference type="SUPFAM" id="SSF56300">
    <property type="entry name" value="Metallo-dependent phosphatases"/>
    <property type="match status" value="1"/>
</dbReference>
<sequence length="379" mass="42042">MRKLETCRTWTLVAAAAGLLCVAGTRCWAVTITKGPYLQRPAQTGMVIMWETDVAATGRVEYGPSAGYGWAATDDRTATIHEVEIAGLVASSLYHYRVISGDASSSDGIFWTAPPPGARFRFAAYGDTRSQPAEHRRVVERIIASRPGLVIHAGDIVADGNNYEQWQTEFFDPAAPLIRKTPMALALGNHENNSHWYYDFCSNPMESGNEAWYTFRYSEARFICLDSCQSYEAGSDQCKWLKKTLAGPTDAIWTFVFFHHPPYASGGHKGDQKVQQHLVSLFEQYGVDIVFNGHCHNYERSINNGVVYITTGGGGAPLAKVDNYPNPHQVYAESLYHHCLVDIDGGRLTCRAVRADNGSEFDEFTLTRAPAERSQEPPQ</sequence>